<dbReference type="InParanoid" id="A0A6I8NNP4"/>
<dbReference type="PROSITE" id="PS50026">
    <property type="entry name" value="EGF_3"/>
    <property type="match status" value="1"/>
</dbReference>
<feature type="chain" id="PRO_5026141426" evidence="9">
    <location>
        <begin position="22"/>
        <end position="719"/>
    </location>
</feature>
<dbReference type="PROSITE" id="PS01186">
    <property type="entry name" value="EGF_2"/>
    <property type="match status" value="1"/>
</dbReference>
<keyword evidence="6 8" id="KW-0472">Membrane</keyword>
<dbReference type="PANTHER" id="PTHR14319:SF7">
    <property type="entry name" value="POST-GPI ATTACHMENT TO PROTEINS FACTOR 6"/>
    <property type="match status" value="1"/>
</dbReference>
<dbReference type="InterPro" id="IPR021910">
    <property type="entry name" value="NGX6/PGAP6/MYMK"/>
</dbReference>
<dbReference type="Bgee" id="ENSOANG00000037723">
    <property type="expression patterns" value="Expressed in adult mammalian kidney and 7 other cell types or tissues"/>
</dbReference>
<protein>
    <submittedName>
        <fullName evidence="11">Post-GPI attachment to proteins 6</fullName>
    </submittedName>
</protein>
<feature type="disulfide bond" evidence="7">
    <location>
        <begin position="471"/>
        <end position="480"/>
    </location>
</feature>
<dbReference type="GeneID" id="103169488"/>
<dbReference type="CTD" id="58986"/>
<sequence length="719" mass="78736">MDRSGPPPMLLLLLTPLLTLATPGDDSPYVSEYFSQSAQKLSFYECHFRHGAPPVINPLGTAFPLNTSVWPSFRLPMTLSVTLQNHTLVNVSSPAPGDWFIAAHLPRASQKIQLKGFSTPCAYTFQPDMLVLRLVSVPILEPGTPLPLSVLAPRPSHAKMFVPEYTVELRLELRGCGGGQGCPVRLSLGPITLPRSFQRVVNCTGRPVPCRLILDAPPWDRWLPLTVESLAGPNVSVTLEVIASFSVCRPGHVASVLSFYAGLNQSHSPSSPLLPVASYGPLWPGGAPDEPMGGPFCLRSQPVVREDLDVVSVRFRLLDGPSVAVQAGLPTLLLLSLRSGMDSGGTLVISLLLNQTSLSEANATVVACVSAGSPVLKLNTTHNCTTAFFQGHPLRLNAASPEATLAIPFPETDNWFLSLQLLCPENLSGCPTARAHVVTVAYLTPCLDDCGPYGQCSLLRRHGFLYAGCSCKVGWQGWSCTDDTQAQSVATQQVAALLLTLSNLMLLPPIAVAVHRFHLVEAAVYTYTMFFSTFYHACDQPGVAVLCIMDYDTLQYCDFLGSVVSIWVTILCMARLKRLVKYVLFVSGTLIIAMSMQLDRKGIWNMLGPCLFALTIMISAWVYRGAQRRSCYPSSWKRWAFYLVPGLALALVAVGVYAFLETSTNYYYTHSIWHVLVASSVAFLLPPRDEHQEPWAWPAKLTCRYQICRNDREELYAVT</sequence>
<proteinExistence type="inferred from homology"/>
<evidence type="ECO:0000313" key="11">
    <source>
        <dbReference type="Ensembl" id="ENSOANP00000042804.1"/>
    </source>
</evidence>
<evidence type="ECO:0000259" key="10">
    <source>
        <dbReference type="PROSITE" id="PS50026"/>
    </source>
</evidence>
<dbReference type="Pfam" id="PF12036">
    <property type="entry name" value="DUF3522"/>
    <property type="match status" value="1"/>
</dbReference>
<dbReference type="OMA" id="AKRRHCY"/>
<evidence type="ECO:0000256" key="9">
    <source>
        <dbReference type="SAM" id="SignalP"/>
    </source>
</evidence>
<keyword evidence="5 8" id="KW-1133">Transmembrane helix</keyword>
<evidence type="ECO:0000256" key="2">
    <source>
        <dbReference type="ARBA" id="ARBA00005542"/>
    </source>
</evidence>
<keyword evidence="12" id="KW-1185">Reference proteome</keyword>
<dbReference type="GeneTree" id="ENSGT00940000160060"/>
<evidence type="ECO:0000256" key="7">
    <source>
        <dbReference type="PROSITE-ProRule" id="PRU00076"/>
    </source>
</evidence>
<evidence type="ECO:0000313" key="12">
    <source>
        <dbReference type="Proteomes" id="UP000002279"/>
    </source>
</evidence>
<evidence type="ECO:0000256" key="5">
    <source>
        <dbReference type="ARBA" id="ARBA00022989"/>
    </source>
</evidence>
<comment type="similarity">
    <text evidence="2">Belongs to the TMEM8 family.</text>
</comment>
<evidence type="ECO:0000256" key="3">
    <source>
        <dbReference type="ARBA" id="ARBA00022475"/>
    </source>
</evidence>
<keyword evidence="4 8" id="KW-0812">Transmembrane</keyword>
<dbReference type="Proteomes" id="UP000002279">
    <property type="component" value="Unplaced"/>
</dbReference>
<feature type="signal peptide" evidence="9">
    <location>
        <begin position="1"/>
        <end position="21"/>
    </location>
</feature>
<feature type="transmembrane region" description="Helical" evidence="8">
    <location>
        <begin position="579"/>
        <end position="597"/>
    </location>
</feature>
<dbReference type="AlphaFoldDB" id="A0A6I8NNP4"/>
<evidence type="ECO:0000256" key="1">
    <source>
        <dbReference type="ARBA" id="ARBA00004651"/>
    </source>
</evidence>
<keyword evidence="7" id="KW-1015">Disulfide bond</keyword>
<reference evidence="11" key="1">
    <citation type="submission" date="2025-08" db="UniProtKB">
        <authorList>
            <consortium name="Ensembl"/>
        </authorList>
    </citation>
    <scope>IDENTIFICATION</scope>
    <source>
        <strain evidence="11">Glennie</strain>
    </source>
</reference>
<feature type="transmembrane region" description="Helical" evidence="8">
    <location>
        <begin position="603"/>
        <end position="623"/>
    </location>
</feature>
<evidence type="ECO:0000256" key="4">
    <source>
        <dbReference type="ARBA" id="ARBA00022692"/>
    </source>
</evidence>
<accession>A0A6I8NNP4</accession>
<keyword evidence="9" id="KW-0732">Signal</keyword>
<feature type="transmembrane region" description="Helical" evidence="8">
    <location>
        <begin position="639"/>
        <end position="660"/>
    </location>
</feature>
<reference evidence="11" key="2">
    <citation type="submission" date="2025-09" db="UniProtKB">
        <authorList>
            <consortium name="Ensembl"/>
        </authorList>
    </citation>
    <scope>IDENTIFICATION</scope>
    <source>
        <strain evidence="11">Glennie</strain>
    </source>
</reference>
<organism evidence="11 12">
    <name type="scientific">Ornithorhynchus anatinus</name>
    <name type="common">Duckbill platypus</name>
    <dbReference type="NCBI Taxonomy" id="9258"/>
    <lineage>
        <taxon>Eukaryota</taxon>
        <taxon>Metazoa</taxon>
        <taxon>Chordata</taxon>
        <taxon>Craniata</taxon>
        <taxon>Vertebrata</taxon>
        <taxon>Euteleostomi</taxon>
        <taxon>Mammalia</taxon>
        <taxon>Monotremata</taxon>
        <taxon>Ornithorhynchidae</taxon>
        <taxon>Ornithorhynchus</taxon>
    </lineage>
</organism>
<dbReference type="RefSeq" id="XP_028905088.1">
    <property type="nucleotide sequence ID" value="XM_029049255.2"/>
</dbReference>
<dbReference type="FunCoup" id="A0A6I8NNP4">
    <property type="interactions" value="397"/>
</dbReference>
<gene>
    <name evidence="11" type="primary">PGAP6</name>
</gene>
<keyword evidence="3" id="KW-1003">Cell membrane</keyword>
<dbReference type="GO" id="GO:0005886">
    <property type="term" value="C:plasma membrane"/>
    <property type="evidence" value="ECO:0007669"/>
    <property type="project" value="UniProtKB-SubCell"/>
</dbReference>
<name>A0A6I8NNP4_ORNAN</name>
<comment type="caution">
    <text evidence="7">Lacks conserved residue(s) required for the propagation of feature annotation.</text>
</comment>
<evidence type="ECO:0000256" key="8">
    <source>
        <dbReference type="SAM" id="Phobius"/>
    </source>
</evidence>
<evidence type="ECO:0000256" key="6">
    <source>
        <dbReference type="ARBA" id="ARBA00023136"/>
    </source>
</evidence>
<comment type="subcellular location">
    <subcellularLocation>
        <location evidence="1">Cell membrane</location>
        <topology evidence="1">Multi-pass membrane protein</topology>
    </subcellularLocation>
</comment>
<feature type="disulfide bond" evidence="7">
    <location>
        <begin position="446"/>
        <end position="456"/>
    </location>
</feature>
<dbReference type="Ensembl" id="ENSOANT00000070648.1">
    <property type="protein sequence ID" value="ENSOANP00000042804.1"/>
    <property type="gene ID" value="ENSOANG00000037723.1"/>
</dbReference>
<dbReference type="PROSITE" id="PS00022">
    <property type="entry name" value="EGF_1"/>
    <property type="match status" value="1"/>
</dbReference>
<feature type="domain" description="EGF-like" evidence="10">
    <location>
        <begin position="442"/>
        <end position="481"/>
    </location>
</feature>
<keyword evidence="7" id="KW-0245">EGF-like domain</keyword>
<dbReference type="InterPro" id="IPR000742">
    <property type="entry name" value="EGF"/>
</dbReference>
<dbReference type="PANTHER" id="PTHR14319">
    <property type="entry name" value="FIVE-SPAN TRANSMEMBRANE PROTEIN M83"/>
    <property type="match status" value="1"/>
</dbReference>